<evidence type="ECO:0000259" key="1">
    <source>
        <dbReference type="Pfam" id="PF13579"/>
    </source>
</evidence>
<keyword evidence="3" id="KW-1185">Reference proteome</keyword>
<dbReference type="EMBL" id="JANKHG010000001">
    <property type="protein sequence ID" value="MCR2745247.1"/>
    <property type="molecule type" value="Genomic_DNA"/>
</dbReference>
<proteinExistence type="predicted"/>
<name>A0ABT1XG19_9BURK</name>
<dbReference type="InterPro" id="IPR028098">
    <property type="entry name" value="Glyco_trans_4-like_N"/>
</dbReference>
<dbReference type="Pfam" id="PF13579">
    <property type="entry name" value="Glyco_trans_4_4"/>
    <property type="match status" value="1"/>
</dbReference>
<evidence type="ECO:0000313" key="3">
    <source>
        <dbReference type="Proteomes" id="UP001165267"/>
    </source>
</evidence>
<dbReference type="PANTHER" id="PTHR45947:SF3">
    <property type="entry name" value="SULFOQUINOVOSYL TRANSFERASE SQD2"/>
    <property type="match status" value="1"/>
</dbReference>
<gene>
    <name evidence="2" type="ORF">NSP04_01130</name>
</gene>
<organism evidence="2 3">
    <name type="scientific">Limnobacter parvus</name>
    <dbReference type="NCBI Taxonomy" id="2939690"/>
    <lineage>
        <taxon>Bacteria</taxon>
        <taxon>Pseudomonadati</taxon>
        <taxon>Pseudomonadota</taxon>
        <taxon>Betaproteobacteria</taxon>
        <taxon>Burkholderiales</taxon>
        <taxon>Burkholderiaceae</taxon>
        <taxon>Limnobacter</taxon>
    </lineage>
</organism>
<reference evidence="2" key="1">
    <citation type="submission" date="2022-07" db="EMBL/GenBank/DDBJ databases">
        <authorList>
            <person name="Xamxidin M."/>
        </authorList>
    </citation>
    <scope>NUCLEOTIDE SEQUENCE</scope>
    <source>
        <strain evidence="2">YS8-69</strain>
    </source>
</reference>
<protein>
    <submittedName>
        <fullName evidence="2">Glycosyltransferase family 4 protein</fullName>
    </submittedName>
</protein>
<dbReference type="InterPro" id="IPR050194">
    <property type="entry name" value="Glycosyltransferase_grp1"/>
</dbReference>
<dbReference type="CDD" id="cd03794">
    <property type="entry name" value="GT4_WbuB-like"/>
    <property type="match status" value="1"/>
</dbReference>
<dbReference type="Gene3D" id="3.40.50.2000">
    <property type="entry name" value="Glycogen Phosphorylase B"/>
    <property type="match status" value="2"/>
</dbReference>
<dbReference type="Proteomes" id="UP001165267">
    <property type="component" value="Unassembled WGS sequence"/>
</dbReference>
<dbReference type="PANTHER" id="PTHR45947">
    <property type="entry name" value="SULFOQUINOVOSYL TRANSFERASE SQD2"/>
    <property type="match status" value="1"/>
</dbReference>
<sequence length="417" mass="46014">MSNQRSVLFLSQWFPPEHAPMGYMLKELAENLAAQEWEVEVVTGFPNHPSGKVKAPYVKQRILRETQGSIRITRLWLYTSETRSFLSRALNFLSFVLSSFFYLLTCKKPDLVFAVLQPLPLGATLTLLAKLRGFKLIFNVQDLHPDVLVDLGLIKNKSAIRVLKWIEKTAYKNADGLAVICQGFKSHVEQHGANKAIAVIPNWIDIEEIKPQPEKGRIILEMANIPVGAPVVLYAGTIGHVSGAQVVVHAAQLALENASTKTIHWLFVGEGPLLAELQQMAAGLPNVHFLPFQAREMLPAVQNCATLSMVSLLPGKGTFSVPSKVLGYMAAAKPVVASVDIHSETGRLVQQAECGVVVEPGNAEALLQAVEQLLFQQQSTKHLGENGRQFLEQRYSRTQVCAQYARFFQQTLGGARS</sequence>
<accession>A0ABT1XG19</accession>
<comment type="caution">
    <text evidence="2">The sequence shown here is derived from an EMBL/GenBank/DDBJ whole genome shotgun (WGS) entry which is preliminary data.</text>
</comment>
<dbReference type="SUPFAM" id="SSF53756">
    <property type="entry name" value="UDP-Glycosyltransferase/glycogen phosphorylase"/>
    <property type="match status" value="1"/>
</dbReference>
<dbReference type="Pfam" id="PF13692">
    <property type="entry name" value="Glyco_trans_1_4"/>
    <property type="match status" value="1"/>
</dbReference>
<evidence type="ECO:0000313" key="2">
    <source>
        <dbReference type="EMBL" id="MCR2745247.1"/>
    </source>
</evidence>
<dbReference type="RefSeq" id="WP_257510496.1">
    <property type="nucleotide sequence ID" value="NZ_JANKHG010000001.1"/>
</dbReference>
<feature type="domain" description="Glycosyltransferase subfamily 4-like N-terminal" evidence="1">
    <location>
        <begin position="24"/>
        <end position="203"/>
    </location>
</feature>